<sequence>SEGWVDAACYLLAMVLAYFRRARFDLSEYDDLNFFTALSLANNMEEEGPFHEEIYPWALGATWRKWLPQFKELQDMLWRRMGYQALVDKKMCSEIMAEDRTHLAWTRQRRIHHGFAKRLYLRTEEECSIRGPGRSPRECELCVTKPAPYHLRSSTSSRHCTGAERRAARKCVCNV</sequence>
<reference evidence="3" key="2">
    <citation type="submission" date="2025-09" db="UniProtKB">
        <authorList>
            <consortium name="Ensembl"/>
        </authorList>
    </citation>
    <scope>IDENTIFICATION</scope>
</reference>
<dbReference type="PANTHER" id="PTHR31545:SF2">
    <property type="entry name" value="SPEEDY PROTEIN C"/>
    <property type="match status" value="1"/>
</dbReference>
<dbReference type="InterPro" id="IPR052316">
    <property type="entry name" value="Speedy-Ringo_regulator"/>
</dbReference>
<dbReference type="OrthoDB" id="9442170at2759"/>
<dbReference type="AlphaFoldDB" id="A0A8C5QIR0"/>
<proteinExistence type="inferred from homology"/>
<evidence type="ECO:0000313" key="3">
    <source>
        <dbReference type="Ensembl" id="ENSLLEP00000038339.1"/>
    </source>
</evidence>
<dbReference type="Proteomes" id="UP000694569">
    <property type="component" value="Unplaced"/>
</dbReference>
<keyword evidence="2" id="KW-0131">Cell cycle</keyword>
<reference evidence="3" key="1">
    <citation type="submission" date="2025-08" db="UniProtKB">
        <authorList>
            <consortium name="Ensembl"/>
        </authorList>
    </citation>
    <scope>IDENTIFICATION</scope>
</reference>
<name>A0A8C5QIR0_9ANUR</name>
<dbReference type="GeneTree" id="ENSGT00940000154524"/>
<dbReference type="Ensembl" id="ENSLLET00000039849.1">
    <property type="protein sequence ID" value="ENSLLEP00000038339.1"/>
    <property type="gene ID" value="ENSLLEG00000024279.1"/>
</dbReference>
<dbReference type="InterPro" id="IPR020984">
    <property type="entry name" value="Speedy"/>
</dbReference>
<comment type="similarity">
    <text evidence="1">Belongs to the Speedy/Ringo family.</text>
</comment>
<evidence type="ECO:0000256" key="2">
    <source>
        <dbReference type="ARBA" id="ARBA00023306"/>
    </source>
</evidence>
<organism evidence="3 4">
    <name type="scientific">Leptobrachium leishanense</name>
    <name type="common">Leishan spiny toad</name>
    <dbReference type="NCBI Taxonomy" id="445787"/>
    <lineage>
        <taxon>Eukaryota</taxon>
        <taxon>Metazoa</taxon>
        <taxon>Chordata</taxon>
        <taxon>Craniata</taxon>
        <taxon>Vertebrata</taxon>
        <taxon>Euteleostomi</taxon>
        <taxon>Amphibia</taxon>
        <taxon>Batrachia</taxon>
        <taxon>Anura</taxon>
        <taxon>Pelobatoidea</taxon>
        <taxon>Megophryidae</taxon>
        <taxon>Leptobrachium</taxon>
    </lineage>
</organism>
<protein>
    <recommendedName>
        <fullName evidence="5">Speedy protein</fullName>
    </recommendedName>
</protein>
<dbReference type="GO" id="GO:0019901">
    <property type="term" value="F:protein kinase binding"/>
    <property type="evidence" value="ECO:0007669"/>
    <property type="project" value="InterPro"/>
</dbReference>
<evidence type="ECO:0000256" key="1">
    <source>
        <dbReference type="ARBA" id="ARBA00010932"/>
    </source>
</evidence>
<dbReference type="Pfam" id="PF11357">
    <property type="entry name" value="Spy1"/>
    <property type="match status" value="1"/>
</dbReference>
<keyword evidence="4" id="KW-1185">Reference proteome</keyword>
<evidence type="ECO:0000313" key="4">
    <source>
        <dbReference type="Proteomes" id="UP000694569"/>
    </source>
</evidence>
<accession>A0A8C5QIR0</accession>
<dbReference type="PANTHER" id="PTHR31545">
    <property type="entry name" value="SEEDY PROTEIN A/C FAMILY MEMBER"/>
    <property type="match status" value="1"/>
</dbReference>
<evidence type="ECO:0008006" key="5">
    <source>
        <dbReference type="Google" id="ProtNLM"/>
    </source>
</evidence>